<keyword evidence="7 10" id="KW-0472">Membrane</keyword>
<dbReference type="Gene3D" id="2.40.170.20">
    <property type="entry name" value="TonB-dependent receptor, beta-barrel domain"/>
    <property type="match status" value="1"/>
</dbReference>
<evidence type="ECO:0000256" key="8">
    <source>
        <dbReference type="ARBA" id="ARBA00023170"/>
    </source>
</evidence>
<keyword evidence="5 10" id="KW-0812">Transmembrane</keyword>
<dbReference type="CDD" id="cd01347">
    <property type="entry name" value="ligand_gated_channel"/>
    <property type="match status" value="1"/>
</dbReference>
<dbReference type="InterPro" id="IPR010105">
    <property type="entry name" value="TonB_sidphr_rcpt"/>
</dbReference>
<dbReference type="EMBL" id="JBHSMF010000009">
    <property type="protein sequence ID" value="MFC5499614.1"/>
    <property type="molecule type" value="Genomic_DNA"/>
</dbReference>
<keyword evidence="9 10" id="KW-0998">Cell outer membrane</keyword>
<evidence type="ECO:0000256" key="11">
    <source>
        <dbReference type="RuleBase" id="RU003357"/>
    </source>
</evidence>
<comment type="similarity">
    <text evidence="2 10 11">Belongs to the TonB-dependent receptor family.</text>
</comment>
<evidence type="ECO:0000256" key="3">
    <source>
        <dbReference type="ARBA" id="ARBA00022448"/>
    </source>
</evidence>
<keyword evidence="4 10" id="KW-1134">Transmembrane beta strand</keyword>
<evidence type="ECO:0000256" key="1">
    <source>
        <dbReference type="ARBA" id="ARBA00004571"/>
    </source>
</evidence>
<evidence type="ECO:0000313" key="14">
    <source>
        <dbReference type="EMBL" id="MFC5499614.1"/>
    </source>
</evidence>
<comment type="caution">
    <text evidence="14">The sequence shown here is derived from an EMBL/GenBank/DDBJ whole genome shotgun (WGS) entry which is preliminary data.</text>
</comment>
<dbReference type="InterPro" id="IPR039426">
    <property type="entry name" value="TonB-dep_rcpt-like"/>
</dbReference>
<feature type="domain" description="TonB-dependent receptor-like beta-barrel" evidence="12">
    <location>
        <begin position="248"/>
        <end position="699"/>
    </location>
</feature>
<dbReference type="Pfam" id="PF07715">
    <property type="entry name" value="Plug"/>
    <property type="match status" value="1"/>
</dbReference>
<evidence type="ECO:0000256" key="5">
    <source>
        <dbReference type="ARBA" id="ARBA00022692"/>
    </source>
</evidence>
<reference evidence="15" key="1">
    <citation type="journal article" date="2019" name="Int. J. Syst. Evol. Microbiol.">
        <title>The Global Catalogue of Microorganisms (GCM) 10K type strain sequencing project: providing services to taxonomists for standard genome sequencing and annotation.</title>
        <authorList>
            <consortium name="The Broad Institute Genomics Platform"/>
            <consortium name="The Broad Institute Genome Sequencing Center for Infectious Disease"/>
            <person name="Wu L."/>
            <person name="Ma J."/>
        </authorList>
    </citation>
    <scope>NUCLEOTIDE SEQUENCE [LARGE SCALE GENOMIC DNA]</scope>
    <source>
        <strain evidence="15">CCUG 57401</strain>
    </source>
</reference>
<organism evidence="14 15">
    <name type="scientific">Caenimonas terrae</name>
    <dbReference type="NCBI Taxonomy" id="696074"/>
    <lineage>
        <taxon>Bacteria</taxon>
        <taxon>Pseudomonadati</taxon>
        <taxon>Pseudomonadota</taxon>
        <taxon>Betaproteobacteria</taxon>
        <taxon>Burkholderiales</taxon>
        <taxon>Comamonadaceae</taxon>
        <taxon>Caenimonas</taxon>
    </lineage>
</organism>
<dbReference type="InterPro" id="IPR036942">
    <property type="entry name" value="Beta-barrel_TonB_sf"/>
</dbReference>
<proteinExistence type="inferred from homology"/>
<dbReference type="Proteomes" id="UP001596037">
    <property type="component" value="Unassembled WGS sequence"/>
</dbReference>
<dbReference type="Gene3D" id="2.170.130.10">
    <property type="entry name" value="TonB-dependent receptor, plug domain"/>
    <property type="match status" value="1"/>
</dbReference>
<dbReference type="Pfam" id="PF00593">
    <property type="entry name" value="TonB_dep_Rec_b-barrel"/>
    <property type="match status" value="1"/>
</dbReference>
<comment type="subcellular location">
    <subcellularLocation>
        <location evidence="1 10">Cell outer membrane</location>
        <topology evidence="1 10">Multi-pass membrane protein</topology>
    </subcellularLocation>
</comment>
<feature type="domain" description="TonB-dependent receptor plug" evidence="13">
    <location>
        <begin position="78"/>
        <end position="176"/>
    </location>
</feature>
<dbReference type="RefSeq" id="WP_376851832.1">
    <property type="nucleotide sequence ID" value="NZ_JBHSMF010000009.1"/>
</dbReference>
<keyword evidence="8 14" id="KW-0675">Receptor</keyword>
<evidence type="ECO:0000256" key="4">
    <source>
        <dbReference type="ARBA" id="ARBA00022452"/>
    </source>
</evidence>
<keyword evidence="6 11" id="KW-0798">TonB box</keyword>
<dbReference type="PROSITE" id="PS52016">
    <property type="entry name" value="TONB_DEPENDENT_REC_3"/>
    <property type="match status" value="1"/>
</dbReference>
<gene>
    <name evidence="14" type="ORF">ACFPOE_18870</name>
</gene>
<evidence type="ECO:0000256" key="7">
    <source>
        <dbReference type="ARBA" id="ARBA00023136"/>
    </source>
</evidence>
<evidence type="ECO:0000259" key="13">
    <source>
        <dbReference type="Pfam" id="PF07715"/>
    </source>
</evidence>
<evidence type="ECO:0000256" key="2">
    <source>
        <dbReference type="ARBA" id="ARBA00009810"/>
    </source>
</evidence>
<accession>A0ABW0NKY7</accession>
<evidence type="ECO:0000256" key="6">
    <source>
        <dbReference type="ARBA" id="ARBA00023077"/>
    </source>
</evidence>
<protein>
    <submittedName>
        <fullName evidence="14">TonB-dependent receptor</fullName>
    </submittedName>
</protein>
<evidence type="ECO:0000256" key="10">
    <source>
        <dbReference type="PROSITE-ProRule" id="PRU01360"/>
    </source>
</evidence>
<name>A0ABW0NKY7_9BURK</name>
<keyword evidence="15" id="KW-1185">Reference proteome</keyword>
<dbReference type="InterPro" id="IPR037066">
    <property type="entry name" value="Plug_dom_sf"/>
</dbReference>
<evidence type="ECO:0000259" key="12">
    <source>
        <dbReference type="Pfam" id="PF00593"/>
    </source>
</evidence>
<dbReference type="PANTHER" id="PTHR32552:SF83">
    <property type="entry name" value="BLR3904 PROTEIN"/>
    <property type="match status" value="1"/>
</dbReference>
<evidence type="ECO:0000313" key="15">
    <source>
        <dbReference type="Proteomes" id="UP001596037"/>
    </source>
</evidence>
<dbReference type="PANTHER" id="PTHR32552">
    <property type="entry name" value="FERRICHROME IRON RECEPTOR-RELATED"/>
    <property type="match status" value="1"/>
</dbReference>
<keyword evidence="3 10" id="KW-0813">Transport</keyword>
<dbReference type="SUPFAM" id="SSF56935">
    <property type="entry name" value="Porins"/>
    <property type="match status" value="1"/>
</dbReference>
<dbReference type="InterPro" id="IPR012910">
    <property type="entry name" value="Plug_dom"/>
</dbReference>
<dbReference type="NCBIfam" id="TIGR01783">
    <property type="entry name" value="TonB-siderophor"/>
    <property type="match status" value="1"/>
</dbReference>
<evidence type="ECO:0000256" key="9">
    <source>
        <dbReference type="ARBA" id="ARBA00023237"/>
    </source>
</evidence>
<dbReference type="InterPro" id="IPR000531">
    <property type="entry name" value="Beta-barrel_TonB"/>
</dbReference>
<sequence>MAHDDRTHSSSCDARSAPASRDALLPLGAMLLAASVGSWAQPEASTALAPVIVRGTRDRDSQTYQSGVVSVGKTGATARDIPQSLTVVNDKLLQDQGKDSFKEALRNVPGISFEAGEGGRIGDSIRLRGFSVSGDIYLDGIRDIAQYNRDTFNIDRIEVLRGSASMLFGRGSTGGVVNQVSKVPRLATQHQVDVTVGDGNYLRTTGDFNIRTGDNAALRIGTMTTDWDGRAGKASTQRRGLALDYRLDIGSSDRLVLSLYHLDYDDKPDLGGRWLQLRPAPFPADKWYGADSDYQRDSADIATVTHTHRWSDGSSLKTSLRDGEFRRDLWATQVNALAPGVTQASFGPSTVVPRGTQTRAGAEHHSFLQSDYLTRTQWFGRENQLLLGTDIARERSARDGYRNVPLRPSTTVDLADNSPIVDTRVRFAQTQFSSTAVGLYAQDTIELTPQWKLLAGLRYDRFSGNFERSGNAAPNNTPLARSDGVWSKRLGVMYQPRDEVSYYASYGTSFNTSGDLYQYDANSANTPPESSRNIEIGAKWELWDGDLSLRTALARTDKYNERNTDVNQASGEFLLSGQRHTDALEFEVTGRITPLWDIFAGVAFMHAVIDKAGSSASAQATVGMNPGLAPKRQASLWSTYRLADRWRVGGGFTAASKNGPASANAAALANRAPGYTRWDAMLEYAYSDNHSFRLNIDNLTNKVYYSSLYQAWPTVAPLRTVRATWTGRF</sequence>